<evidence type="ECO:0000256" key="3">
    <source>
        <dbReference type="ARBA" id="ARBA00022640"/>
    </source>
</evidence>
<dbReference type="AlphaFoldDB" id="A0A6G1C3N9"/>
<evidence type="ECO:0000259" key="17">
    <source>
        <dbReference type="PROSITE" id="PS51295"/>
    </source>
</evidence>
<evidence type="ECO:0000256" key="8">
    <source>
        <dbReference type="ARBA" id="ARBA00023187"/>
    </source>
</evidence>
<dbReference type="Proteomes" id="UP000479710">
    <property type="component" value="Unassembled WGS sequence"/>
</dbReference>
<keyword evidence="5" id="KW-0677">Repeat</keyword>
<reference evidence="18 19" key="1">
    <citation type="submission" date="2019-11" db="EMBL/GenBank/DDBJ databases">
        <title>Whole genome sequence of Oryza granulata.</title>
        <authorList>
            <person name="Li W."/>
        </authorList>
    </citation>
    <scope>NUCLEOTIDE SEQUENCE [LARGE SCALE GENOMIC DNA]</scope>
    <source>
        <strain evidence="19">cv. Menghai</strain>
        <tissue evidence="18">Leaf</tissue>
    </source>
</reference>
<dbReference type="GO" id="GO:0000373">
    <property type="term" value="P:Group II intron splicing"/>
    <property type="evidence" value="ECO:0007669"/>
    <property type="project" value="UniProtKB-ARBA"/>
</dbReference>
<feature type="domain" description="CRM" evidence="17">
    <location>
        <begin position="94"/>
        <end position="190"/>
    </location>
</feature>
<name>A0A6G1C3N9_9ORYZ</name>
<evidence type="ECO:0000256" key="15">
    <source>
        <dbReference type="SAM" id="Coils"/>
    </source>
</evidence>
<feature type="compositionally biased region" description="Acidic residues" evidence="16">
    <location>
        <begin position="698"/>
        <end position="725"/>
    </location>
</feature>
<dbReference type="PANTHER" id="PTHR31846">
    <property type="entry name" value="CRS1 / YHBY (CRM) DOMAIN-CONTAINING PROTEIN"/>
    <property type="match status" value="1"/>
</dbReference>
<dbReference type="GO" id="GO:0009507">
    <property type="term" value="C:chloroplast"/>
    <property type="evidence" value="ECO:0007669"/>
    <property type="project" value="UniProtKB-SubCell"/>
</dbReference>
<dbReference type="GO" id="GO:0005739">
    <property type="term" value="C:mitochondrion"/>
    <property type="evidence" value="ECO:0007669"/>
    <property type="project" value="UniProtKB-ARBA"/>
</dbReference>
<proteinExistence type="predicted"/>
<feature type="coiled-coil region" evidence="15">
    <location>
        <begin position="466"/>
        <end position="493"/>
    </location>
</feature>
<protein>
    <recommendedName>
        <fullName evidence="12">CRM-domain containing factor CFM3, chloroplastic/mitochondrial</fullName>
    </recommendedName>
    <alternativeName>
        <fullName evidence="13">Protein CRM FAMILY MEMBER 3</fullName>
    </alternativeName>
</protein>
<comment type="function">
    <text evidence="10">Binds specific group II introns in chloroplasts and facilitates their splicing. Acts on subgroup IIB introns. The substrates of the subgroup IIB also require the CRM domain proteins CAF1 or CAF2, with a simultaneous binding of CFM3 and CAF1 or CAF2. May influence the biogenesis of the mitochondrial small ribosomal subunit.</text>
</comment>
<keyword evidence="2" id="KW-0150">Chloroplast</keyword>
<evidence type="ECO:0000256" key="7">
    <source>
        <dbReference type="ARBA" id="ARBA00022946"/>
    </source>
</evidence>
<gene>
    <name evidence="18" type="ORF">E2562_003650</name>
</gene>
<dbReference type="FunFam" id="3.30.110.60:FF:000002">
    <property type="entry name" value="CRS2-associated factor 1, chloroplastic"/>
    <property type="match status" value="2"/>
</dbReference>
<dbReference type="GO" id="GO:0006397">
    <property type="term" value="P:mRNA processing"/>
    <property type="evidence" value="ECO:0007669"/>
    <property type="project" value="UniProtKB-KW"/>
</dbReference>
<comment type="subcellular location">
    <subcellularLocation>
        <location evidence="1">Plastid</location>
        <location evidence="1">Chloroplast</location>
    </subcellularLocation>
</comment>
<evidence type="ECO:0000256" key="16">
    <source>
        <dbReference type="SAM" id="MobiDB-lite"/>
    </source>
</evidence>
<sequence length="785" mass="87667">MSLILGRLRQAGYCPPELPSSAALAETSGHPPRGSVEDVFRVDDGVLPNARGGFDGGGDAESALGDARFPWELPMPPPEAAPRAARSKAWMAELTLPEAELRRLRHAGMRLKSRIKVGGAGVTKEIVERIRDRWRTEEVVRIKVTGTPALNMRLFHEILERKTGGLVIWRSGTSVSLYRGVAYDTPEPTKGTSKKTQTLGMKASIKEPPNEKVNDLQDSNGALVPNTEKDTLVKPVPEIKYEDEMDKLLDELGPRYSDWPRPDPSPVDADLLPATVPGYKPPFRVLPYGVRPSLGRRDTTNLRRLARGLPPHFALGRSRQLQGLAAAMVKLWEKSSIAKIALKRGVQLTTSERMAEDIKKLTGGVMLSRNNDFIVFYRGKDFLSSELAEALLERERLAKSLQDEEQARLNAVSSFSSRTEAPVEPTVAGTLGETLEANSKYGNKLDENYEVKMTRTVEAARHADLVRKLEWKLSLAEKKIEKAERVLGKVETALKPTEGIKPPETITDEERFMFRKLGLRMKAFLLLGRRGVFDGTIENMHLHWKYRELVKILVKVKSFGEVKKIALSLEAESGGILVSVDKVSKGYAIVVFRGKDYKRPSKLRPRNLLSKRKALARSIEIQRREALSRHIASLNRRVKQLKAELLQMEGVKGVGDEELYAKLDSAYSSDEEDVEDVDDEAYLRSFDNVVAGNKEGDYFEEDEDDDDDEEDGFDYKNDDDEDEDGLSSITSADNLPNHTDLDSSQSENHVSLLERGDLDVKSKGRALDCINSYSEQPTELTNTCS</sequence>
<keyword evidence="19" id="KW-1185">Reference proteome</keyword>
<dbReference type="InterPro" id="IPR001890">
    <property type="entry name" value="RNA-binding_CRM"/>
</dbReference>
<keyword evidence="8" id="KW-0508">mRNA splicing</keyword>
<dbReference type="GO" id="GO:0003729">
    <property type="term" value="F:mRNA binding"/>
    <property type="evidence" value="ECO:0007669"/>
    <property type="project" value="InterPro"/>
</dbReference>
<evidence type="ECO:0000313" key="19">
    <source>
        <dbReference type="Proteomes" id="UP000479710"/>
    </source>
</evidence>
<dbReference type="InterPro" id="IPR035920">
    <property type="entry name" value="YhbY-like_sf"/>
</dbReference>
<evidence type="ECO:0000313" key="18">
    <source>
        <dbReference type="EMBL" id="KAF0894766.1"/>
    </source>
</evidence>
<evidence type="ECO:0000256" key="5">
    <source>
        <dbReference type="ARBA" id="ARBA00022737"/>
    </source>
</evidence>
<keyword evidence="4" id="KW-0507">mRNA processing</keyword>
<dbReference type="InterPro" id="IPR045278">
    <property type="entry name" value="CRS1/CFM2/CFM3"/>
</dbReference>
<dbReference type="Pfam" id="PF01985">
    <property type="entry name" value="CRS1_YhbY"/>
    <property type="match status" value="3"/>
</dbReference>
<comment type="caution">
    <text evidence="18">The sequence shown here is derived from an EMBL/GenBank/DDBJ whole genome shotgun (WGS) entry which is preliminary data.</text>
</comment>
<comment type="subunit">
    <text evidence="11">Interacts with RNA. Part of large ribonucleo-protein particles that contain CAF1 and/or CAF2, and RNC1.</text>
</comment>
<evidence type="ECO:0000256" key="13">
    <source>
        <dbReference type="ARBA" id="ARBA00081881"/>
    </source>
</evidence>
<evidence type="ECO:0000256" key="6">
    <source>
        <dbReference type="ARBA" id="ARBA00022884"/>
    </source>
</evidence>
<dbReference type="OrthoDB" id="551352at2759"/>
<evidence type="ECO:0000256" key="4">
    <source>
        <dbReference type="ARBA" id="ARBA00022664"/>
    </source>
</evidence>
<keyword evidence="15" id="KW-0175">Coiled coil</keyword>
<dbReference type="SMART" id="SM01103">
    <property type="entry name" value="CRS1_YhbY"/>
    <property type="match status" value="3"/>
</dbReference>
<dbReference type="EMBL" id="SPHZ02000010">
    <property type="protein sequence ID" value="KAF0894766.1"/>
    <property type="molecule type" value="Genomic_DNA"/>
</dbReference>
<evidence type="ECO:0000256" key="12">
    <source>
        <dbReference type="ARBA" id="ARBA00073361"/>
    </source>
</evidence>
<organism evidence="18 19">
    <name type="scientific">Oryza meyeriana var. granulata</name>
    <dbReference type="NCBI Taxonomy" id="110450"/>
    <lineage>
        <taxon>Eukaryota</taxon>
        <taxon>Viridiplantae</taxon>
        <taxon>Streptophyta</taxon>
        <taxon>Embryophyta</taxon>
        <taxon>Tracheophyta</taxon>
        <taxon>Spermatophyta</taxon>
        <taxon>Magnoliopsida</taxon>
        <taxon>Liliopsida</taxon>
        <taxon>Poales</taxon>
        <taxon>Poaceae</taxon>
        <taxon>BOP clade</taxon>
        <taxon>Oryzoideae</taxon>
        <taxon>Oryzeae</taxon>
        <taxon>Oryzinae</taxon>
        <taxon>Oryza</taxon>
        <taxon>Oryza meyeriana</taxon>
    </lineage>
</organism>
<dbReference type="GO" id="GO:1990904">
    <property type="term" value="C:ribonucleoprotein complex"/>
    <property type="evidence" value="ECO:0007669"/>
    <property type="project" value="UniProtKB-KW"/>
</dbReference>
<dbReference type="PROSITE" id="PS51295">
    <property type="entry name" value="CRM"/>
    <property type="match status" value="3"/>
</dbReference>
<evidence type="ECO:0000256" key="9">
    <source>
        <dbReference type="ARBA" id="ARBA00023274"/>
    </source>
</evidence>
<feature type="coiled-coil region" evidence="15">
    <location>
        <begin position="624"/>
        <end position="651"/>
    </location>
</feature>
<accession>A0A6G1C3N9</accession>
<evidence type="ECO:0000256" key="10">
    <source>
        <dbReference type="ARBA" id="ARBA00055648"/>
    </source>
</evidence>
<dbReference type="Gene3D" id="3.30.110.60">
    <property type="entry name" value="YhbY-like"/>
    <property type="match status" value="3"/>
</dbReference>
<evidence type="ECO:0000256" key="11">
    <source>
        <dbReference type="ARBA" id="ARBA00064484"/>
    </source>
</evidence>
<dbReference type="FunFam" id="3.30.110.60:FF:000003">
    <property type="entry name" value="CRM-domain containing factor CFM3B, chloroplastic"/>
    <property type="match status" value="1"/>
</dbReference>
<feature type="compositionally biased region" description="Polar residues" evidence="16">
    <location>
        <begin position="727"/>
        <end position="749"/>
    </location>
</feature>
<keyword evidence="7" id="KW-0809">Transit peptide</keyword>
<feature type="domain" description="CRM" evidence="17">
    <location>
        <begin position="504"/>
        <end position="604"/>
    </location>
</feature>
<keyword evidence="9" id="KW-0687">Ribonucleoprotein</keyword>
<feature type="region of interest" description="Disordered" evidence="16">
    <location>
        <begin position="693"/>
        <end position="757"/>
    </location>
</feature>
<keyword evidence="3" id="KW-0934">Plastid</keyword>
<dbReference type="PANTHER" id="PTHR31846:SF19">
    <property type="entry name" value="CRM-DOMAIN CONTAINING FACTOR CFM3A, CHLOROPLASTIC_MITOCHONDRIAL"/>
    <property type="match status" value="1"/>
</dbReference>
<evidence type="ECO:0000256" key="2">
    <source>
        <dbReference type="ARBA" id="ARBA00022528"/>
    </source>
</evidence>
<evidence type="ECO:0000256" key="1">
    <source>
        <dbReference type="ARBA" id="ARBA00004229"/>
    </source>
</evidence>
<feature type="domain" description="CRM" evidence="17">
    <location>
        <begin position="292"/>
        <end position="389"/>
    </location>
</feature>
<keyword evidence="6 14" id="KW-0694">RNA-binding</keyword>
<dbReference type="SUPFAM" id="SSF75471">
    <property type="entry name" value="YhbY-like"/>
    <property type="match status" value="3"/>
</dbReference>
<evidence type="ECO:0000256" key="14">
    <source>
        <dbReference type="PROSITE-ProRule" id="PRU00626"/>
    </source>
</evidence>